<dbReference type="InterPro" id="IPR007219">
    <property type="entry name" value="XnlR_reg_dom"/>
</dbReference>
<dbReference type="AlphaFoldDB" id="A0A9W9CTE5"/>
<evidence type="ECO:0000256" key="3">
    <source>
        <dbReference type="ARBA" id="ARBA00023242"/>
    </source>
</evidence>
<evidence type="ECO:0000313" key="6">
    <source>
        <dbReference type="EMBL" id="KAJ4387525.1"/>
    </source>
</evidence>
<dbReference type="PANTHER" id="PTHR47424">
    <property type="entry name" value="REGULATORY PROTEIN GAL4"/>
    <property type="match status" value="1"/>
</dbReference>
<reference evidence="6" key="1">
    <citation type="submission" date="2022-10" db="EMBL/GenBank/DDBJ databases">
        <title>Tapping the CABI collections for fungal endophytes: first genome assemblies for Collariella, Neodidymelliopsis, Ascochyta clinopodiicola, Didymella pomorum, Didymosphaeria variabile, Neocosmospora piperis and Neocucurbitaria cava.</title>
        <authorList>
            <person name="Hill R."/>
        </authorList>
    </citation>
    <scope>NUCLEOTIDE SEQUENCE</scope>
    <source>
        <strain evidence="6">IMI 355082</strain>
    </source>
</reference>
<dbReference type="SMART" id="SM00906">
    <property type="entry name" value="Fungal_trans"/>
    <property type="match status" value="1"/>
</dbReference>
<accession>A0A9W9CTE5</accession>
<evidence type="ECO:0000313" key="7">
    <source>
        <dbReference type="Proteomes" id="UP001140453"/>
    </source>
</evidence>
<keyword evidence="7" id="KW-1185">Reference proteome</keyword>
<evidence type="ECO:0000256" key="4">
    <source>
        <dbReference type="SAM" id="MobiDB-lite"/>
    </source>
</evidence>
<feature type="compositionally biased region" description="Polar residues" evidence="4">
    <location>
        <begin position="1"/>
        <end position="12"/>
    </location>
</feature>
<dbReference type="Proteomes" id="UP001140453">
    <property type="component" value="Unassembled WGS sequence"/>
</dbReference>
<feature type="region of interest" description="Disordered" evidence="4">
    <location>
        <begin position="54"/>
        <end position="74"/>
    </location>
</feature>
<dbReference type="InterPro" id="IPR051127">
    <property type="entry name" value="Fungal_SecMet_Regulators"/>
</dbReference>
<feature type="region of interest" description="Disordered" evidence="4">
    <location>
        <begin position="560"/>
        <end position="599"/>
    </location>
</feature>
<keyword evidence="2" id="KW-0804">Transcription</keyword>
<feature type="domain" description="Xylanolytic transcriptional activator regulatory" evidence="5">
    <location>
        <begin position="268"/>
        <end position="341"/>
    </location>
</feature>
<dbReference type="Pfam" id="PF04082">
    <property type="entry name" value="Fungal_trans"/>
    <property type="match status" value="1"/>
</dbReference>
<protein>
    <submittedName>
        <fullName evidence="6">Transcriptional activator</fullName>
    </submittedName>
</protein>
<dbReference type="PANTHER" id="PTHR47424:SF6">
    <property type="entry name" value="PROLINE UTILIZATION TRANS-ACTIVATOR"/>
    <property type="match status" value="1"/>
</dbReference>
<dbReference type="OrthoDB" id="3266505at2759"/>
<evidence type="ECO:0000256" key="1">
    <source>
        <dbReference type="ARBA" id="ARBA00023015"/>
    </source>
</evidence>
<organism evidence="6 7">
    <name type="scientific">Gnomoniopsis smithogilvyi</name>
    <dbReference type="NCBI Taxonomy" id="1191159"/>
    <lineage>
        <taxon>Eukaryota</taxon>
        <taxon>Fungi</taxon>
        <taxon>Dikarya</taxon>
        <taxon>Ascomycota</taxon>
        <taxon>Pezizomycotina</taxon>
        <taxon>Sordariomycetes</taxon>
        <taxon>Sordariomycetidae</taxon>
        <taxon>Diaporthales</taxon>
        <taxon>Gnomoniaceae</taxon>
        <taxon>Gnomoniopsis</taxon>
    </lineage>
</organism>
<sequence>MPRVPSHSSGSPTVAPDPLLRPVASTNVKESYLRELEAKVKFYEESHPDLKLAFASLGRPNPSPVPGEDDMFGDDMVMPEAFTQVGVGSPGNTSTGFKGPAHSDHFLKSFGKVSLLEVDDESLDQHADFYDREALPSRRLSTRGTMRLPPIDIARQLFAAQYTYIGTIFSFTDHAAFERLLQEAYRGPPDLSDQNACLAQSKLLVILAFGKLYSVNQWIDYSGPPGFEYFTHALELLPDIHDEGSTLFVETLALVGYFMQNLNRRDAAWLYVGMALRMAITLGLHQETSSPDLDNAAKEHRRRVWWSVYSLDRIQSVKSGNPITIYDEDIGVAFPSKLPGEPEYCAAVVLKHYTKLSQICGEITLSIYRRTPKSGPNLMAAVKKIITSLSQWHRELPMELRFDPARLSISRESVSTLLHYSQCINMTARPLLFHVVQKRLKSGLVDKERNWKEGLNQTTVKVIEMCVAAAQDTINMMTIASQKNLVATYGYMDSEHAFSAAIVLVMVCVTFPTNQQTTNSMVAALELLRGMSKRGNSHMSARYELLNRLRTTFIPSAVSLSPTDTDQIPSERNVPTPVARGSTVSHEDQPRLLSPPAGFDVQPAAVRKRTTSVPGLAASQQPAVSDVRMNTPSGVQIPSEFSMQAMPDFTFLTNPSLDADMFYDVDMSGASSNNQAFWEEAFANTAGDPGSSLMESLEWTQTVMDQFGNGANAMGM</sequence>
<comment type="caution">
    <text evidence="6">The sequence shown here is derived from an EMBL/GenBank/DDBJ whole genome shotgun (WGS) entry which is preliminary data.</text>
</comment>
<gene>
    <name evidence="6" type="primary">PUT3</name>
    <name evidence="6" type="ORF">N0V93_008119</name>
</gene>
<keyword evidence="3" id="KW-0539">Nucleus</keyword>
<dbReference type="GO" id="GO:0008270">
    <property type="term" value="F:zinc ion binding"/>
    <property type="evidence" value="ECO:0007669"/>
    <property type="project" value="InterPro"/>
</dbReference>
<feature type="region of interest" description="Disordered" evidence="4">
    <location>
        <begin position="1"/>
        <end position="24"/>
    </location>
</feature>
<keyword evidence="1" id="KW-0805">Transcription regulation</keyword>
<dbReference type="EMBL" id="JAPEVB010000005">
    <property type="protein sequence ID" value="KAJ4387525.1"/>
    <property type="molecule type" value="Genomic_DNA"/>
</dbReference>
<proteinExistence type="predicted"/>
<name>A0A9W9CTE5_9PEZI</name>
<dbReference type="CDD" id="cd12148">
    <property type="entry name" value="fungal_TF_MHR"/>
    <property type="match status" value="1"/>
</dbReference>
<evidence type="ECO:0000259" key="5">
    <source>
        <dbReference type="SMART" id="SM00906"/>
    </source>
</evidence>
<dbReference type="GO" id="GO:0006351">
    <property type="term" value="P:DNA-templated transcription"/>
    <property type="evidence" value="ECO:0007669"/>
    <property type="project" value="InterPro"/>
</dbReference>
<evidence type="ECO:0000256" key="2">
    <source>
        <dbReference type="ARBA" id="ARBA00023163"/>
    </source>
</evidence>
<feature type="compositionally biased region" description="Polar residues" evidence="4">
    <location>
        <begin position="560"/>
        <end position="570"/>
    </location>
</feature>
<dbReference type="GO" id="GO:0003677">
    <property type="term" value="F:DNA binding"/>
    <property type="evidence" value="ECO:0007669"/>
    <property type="project" value="InterPro"/>
</dbReference>